<gene>
    <name evidence="2" type="ORF">LX32DRAFT_124724</name>
</gene>
<keyword evidence="3" id="KW-1185">Reference proteome</keyword>
<organism evidence="2 3">
    <name type="scientific">Colletotrichum zoysiae</name>
    <dbReference type="NCBI Taxonomy" id="1216348"/>
    <lineage>
        <taxon>Eukaryota</taxon>
        <taxon>Fungi</taxon>
        <taxon>Dikarya</taxon>
        <taxon>Ascomycota</taxon>
        <taxon>Pezizomycotina</taxon>
        <taxon>Sordariomycetes</taxon>
        <taxon>Hypocreomycetidae</taxon>
        <taxon>Glomerellales</taxon>
        <taxon>Glomerellaceae</taxon>
        <taxon>Colletotrichum</taxon>
        <taxon>Colletotrichum graminicola species complex</taxon>
    </lineage>
</organism>
<accession>A0AAD9H9J5</accession>
<dbReference type="EMBL" id="MU842983">
    <property type="protein sequence ID" value="KAK2023887.1"/>
    <property type="molecule type" value="Genomic_DNA"/>
</dbReference>
<evidence type="ECO:0000313" key="3">
    <source>
        <dbReference type="Proteomes" id="UP001232148"/>
    </source>
</evidence>
<proteinExistence type="predicted"/>
<protein>
    <submittedName>
        <fullName evidence="2">Uncharacterized protein</fullName>
    </submittedName>
</protein>
<feature type="transmembrane region" description="Helical" evidence="1">
    <location>
        <begin position="60"/>
        <end position="78"/>
    </location>
</feature>
<keyword evidence="1" id="KW-0812">Transmembrane</keyword>
<keyword evidence="1" id="KW-0472">Membrane</keyword>
<dbReference type="Proteomes" id="UP001232148">
    <property type="component" value="Unassembled WGS sequence"/>
</dbReference>
<dbReference type="AlphaFoldDB" id="A0AAD9H9J5"/>
<evidence type="ECO:0000313" key="2">
    <source>
        <dbReference type="EMBL" id="KAK2023887.1"/>
    </source>
</evidence>
<sequence>MQQAVGPRRVHEGVRVSTVFSYAGQSTHSTPNELDNIRYVSYRAAYTVDGMELMWLGRRYIAGFATFLALHGLLLALIRRILFHFGFGLYEMEMNIVLLSLHARPGLSQSPLLVASSSRVRHHAKQPLRE</sequence>
<reference evidence="2" key="1">
    <citation type="submission" date="2021-06" db="EMBL/GenBank/DDBJ databases">
        <title>Comparative genomics, transcriptomics and evolutionary studies reveal genomic signatures of adaptation to plant cell wall in hemibiotrophic fungi.</title>
        <authorList>
            <consortium name="DOE Joint Genome Institute"/>
            <person name="Baroncelli R."/>
            <person name="Diaz J.F."/>
            <person name="Benocci T."/>
            <person name="Peng M."/>
            <person name="Battaglia E."/>
            <person name="Haridas S."/>
            <person name="Andreopoulos W."/>
            <person name="Labutti K."/>
            <person name="Pangilinan J."/>
            <person name="Floch G.L."/>
            <person name="Makela M.R."/>
            <person name="Henrissat B."/>
            <person name="Grigoriev I.V."/>
            <person name="Crouch J.A."/>
            <person name="De Vries R.P."/>
            <person name="Sukno S.A."/>
            <person name="Thon M.R."/>
        </authorList>
    </citation>
    <scope>NUCLEOTIDE SEQUENCE</scope>
    <source>
        <strain evidence="2">MAFF235873</strain>
    </source>
</reference>
<comment type="caution">
    <text evidence="2">The sequence shown here is derived from an EMBL/GenBank/DDBJ whole genome shotgun (WGS) entry which is preliminary data.</text>
</comment>
<evidence type="ECO:0000256" key="1">
    <source>
        <dbReference type="SAM" id="Phobius"/>
    </source>
</evidence>
<keyword evidence="1" id="KW-1133">Transmembrane helix</keyword>
<name>A0AAD9H9J5_9PEZI</name>